<keyword evidence="1" id="KW-1185">Reference proteome</keyword>
<proteinExistence type="predicted"/>
<dbReference type="KEGG" id="soe:110803539"/>
<accession>A0A9R0KBS4</accession>
<reference evidence="2" key="2">
    <citation type="submission" date="2025-08" db="UniProtKB">
        <authorList>
            <consortium name="RefSeq"/>
        </authorList>
    </citation>
    <scope>IDENTIFICATION</scope>
    <source>
        <tissue evidence="2">Leaf</tissue>
    </source>
</reference>
<sequence length="69" mass="7911">MEFFCFLVDQKREMQSQRPVAGLCSRCGAAARVADMKTATRFCFVPFYFKYWKAIICTFCGATLKSYGN</sequence>
<organism evidence="1 2">
    <name type="scientific">Spinacia oleracea</name>
    <name type="common">Spinach</name>
    <dbReference type="NCBI Taxonomy" id="3562"/>
    <lineage>
        <taxon>Eukaryota</taxon>
        <taxon>Viridiplantae</taxon>
        <taxon>Streptophyta</taxon>
        <taxon>Embryophyta</taxon>
        <taxon>Tracheophyta</taxon>
        <taxon>Spermatophyta</taxon>
        <taxon>Magnoliopsida</taxon>
        <taxon>eudicotyledons</taxon>
        <taxon>Gunneridae</taxon>
        <taxon>Pentapetalae</taxon>
        <taxon>Caryophyllales</taxon>
        <taxon>Chenopodiaceae</taxon>
        <taxon>Chenopodioideae</taxon>
        <taxon>Anserineae</taxon>
        <taxon>Spinacia</taxon>
    </lineage>
</organism>
<dbReference type="AlphaFoldDB" id="A0A9R0KBS4"/>
<dbReference type="GeneID" id="110803539"/>
<dbReference type="PANTHER" id="PTHR33320">
    <property type="entry name" value="METHIONYL-TRNA SYNTHETASE"/>
    <property type="match status" value="1"/>
</dbReference>
<protein>
    <recommendedName>
        <fullName evidence="3">Zinc-ribbon 15 domain-containing protein</fullName>
    </recommendedName>
</protein>
<dbReference type="RefSeq" id="XP_021864750.1">
    <property type="nucleotide sequence ID" value="XM_022009058.2"/>
</dbReference>
<gene>
    <name evidence="2" type="primary">LOC110803539</name>
</gene>
<evidence type="ECO:0000313" key="1">
    <source>
        <dbReference type="Proteomes" id="UP000813463"/>
    </source>
</evidence>
<evidence type="ECO:0008006" key="3">
    <source>
        <dbReference type="Google" id="ProtNLM"/>
    </source>
</evidence>
<dbReference type="PANTHER" id="PTHR33320:SF31">
    <property type="entry name" value="ZINC-RIBBON 15 DOMAIN-CONTAINING PROTEIN"/>
    <property type="match status" value="1"/>
</dbReference>
<evidence type="ECO:0000313" key="2">
    <source>
        <dbReference type="RefSeq" id="XP_021864750.1"/>
    </source>
</evidence>
<dbReference type="Proteomes" id="UP000813463">
    <property type="component" value="Chromosome 4"/>
</dbReference>
<dbReference type="OrthoDB" id="1872195at2759"/>
<name>A0A9R0KBS4_SPIOL</name>
<reference evidence="1" key="1">
    <citation type="journal article" date="2021" name="Nat. Commun.">
        <title>Genomic analyses provide insights into spinach domestication and the genetic basis of agronomic traits.</title>
        <authorList>
            <person name="Cai X."/>
            <person name="Sun X."/>
            <person name="Xu C."/>
            <person name="Sun H."/>
            <person name="Wang X."/>
            <person name="Ge C."/>
            <person name="Zhang Z."/>
            <person name="Wang Q."/>
            <person name="Fei Z."/>
            <person name="Jiao C."/>
            <person name="Wang Q."/>
        </authorList>
    </citation>
    <scope>NUCLEOTIDE SEQUENCE [LARGE SCALE GENOMIC DNA]</scope>
    <source>
        <strain evidence="1">cv. Varoflay</strain>
    </source>
</reference>